<evidence type="ECO:0008006" key="4">
    <source>
        <dbReference type="Google" id="ProtNLM"/>
    </source>
</evidence>
<feature type="transmembrane region" description="Helical" evidence="1">
    <location>
        <begin position="138"/>
        <end position="157"/>
    </location>
</feature>
<comment type="caution">
    <text evidence="2">The sequence shown here is derived from an EMBL/GenBank/DDBJ whole genome shotgun (WGS) entry which is preliminary data.</text>
</comment>
<keyword evidence="1" id="KW-0472">Membrane</keyword>
<protein>
    <recommendedName>
        <fullName evidence="4">DUF4271 domain-containing protein</fullName>
    </recommendedName>
</protein>
<keyword evidence="3" id="KW-1185">Reference proteome</keyword>
<dbReference type="AlphaFoldDB" id="A0A2S7T949"/>
<evidence type="ECO:0000313" key="3">
    <source>
        <dbReference type="Proteomes" id="UP000239366"/>
    </source>
</evidence>
<feature type="transmembrane region" description="Helical" evidence="1">
    <location>
        <begin position="194"/>
        <end position="216"/>
    </location>
</feature>
<gene>
    <name evidence="2" type="ORF">BST99_12635</name>
</gene>
<sequence length="218" mass="25064">MELEYRPIESLDWITFLILFSLMVLASGKYYHPSRFMNFISLPLNDKYVSLYERGTLFFNGFHLSITVFQVVNYALFIYLTKEMLWDQSGVVSQYGFYPVLGGLLLFLVAKTALQLGQGYIFQLESLVGDLIFYKSSYFNYSSLVVFLVNISLVYIWPQSTLLLYIALGLILVINSVGLLSVIKQHQNLIQANLIYFILYLCTLEIAPLVLFGSYLKV</sequence>
<dbReference type="InterPro" id="IPR025367">
    <property type="entry name" value="DUF4271"/>
</dbReference>
<name>A0A2S7T949_9FLAO</name>
<dbReference type="Proteomes" id="UP000239366">
    <property type="component" value="Unassembled WGS sequence"/>
</dbReference>
<dbReference type="RefSeq" id="WP_105002123.1">
    <property type="nucleotide sequence ID" value="NZ_MQVX01000001.1"/>
</dbReference>
<proteinExistence type="predicted"/>
<evidence type="ECO:0000313" key="2">
    <source>
        <dbReference type="EMBL" id="PQJ16449.1"/>
    </source>
</evidence>
<feature type="transmembrane region" description="Helical" evidence="1">
    <location>
        <begin position="57"/>
        <end position="77"/>
    </location>
</feature>
<dbReference type="OrthoDB" id="1438590at2"/>
<feature type="transmembrane region" description="Helical" evidence="1">
    <location>
        <begin position="97"/>
        <end position="117"/>
    </location>
</feature>
<feature type="transmembrane region" description="Helical" evidence="1">
    <location>
        <begin position="13"/>
        <end position="31"/>
    </location>
</feature>
<dbReference type="Pfam" id="PF14093">
    <property type="entry name" value="DUF4271"/>
    <property type="match status" value="1"/>
</dbReference>
<accession>A0A2S7T949</accession>
<organism evidence="2 3">
    <name type="scientific">Aureicoccus marinus</name>
    <dbReference type="NCBI Taxonomy" id="754435"/>
    <lineage>
        <taxon>Bacteria</taxon>
        <taxon>Pseudomonadati</taxon>
        <taxon>Bacteroidota</taxon>
        <taxon>Flavobacteriia</taxon>
        <taxon>Flavobacteriales</taxon>
        <taxon>Flavobacteriaceae</taxon>
        <taxon>Aureicoccus</taxon>
    </lineage>
</organism>
<reference evidence="3" key="1">
    <citation type="submission" date="2016-11" db="EMBL/GenBank/DDBJ databases">
        <title>Trade-off between light-utilization and light-protection in marine flavobacteria.</title>
        <authorList>
            <person name="Kumagai Y."/>
            <person name="Yoshizawa S."/>
            <person name="Kogure K."/>
        </authorList>
    </citation>
    <scope>NUCLEOTIDE SEQUENCE [LARGE SCALE GENOMIC DNA]</scope>
    <source>
        <strain evidence="3">SG-18</strain>
    </source>
</reference>
<keyword evidence="1" id="KW-1133">Transmembrane helix</keyword>
<dbReference type="EMBL" id="MQVX01000001">
    <property type="protein sequence ID" value="PQJ16449.1"/>
    <property type="molecule type" value="Genomic_DNA"/>
</dbReference>
<evidence type="ECO:0000256" key="1">
    <source>
        <dbReference type="SAM" id="Phobius"/>
    </source>
</evidence>
<keyword evidence="1" id="KW-0812">Transmembrane</keyword>
<feature type="transmembrane region" description="Helical" evidence="1">
    <location>
        <begin position="163"/>
        <end position="182"/>
    </location>
</feature>